<dbReference type="Proteomes" id="UP001220509">
    <property type="component" value="Chromosome"/>
</dbReference>
<dbReference type="GO" id="GO:0030288">
    <property type="term" value="C:outer membrane-bounded periplasmic space"/>
    <property type="evidence" value="ECO:0007669"/>
    <property type="project" value="TreeGrafter"/>
</dbReference>
<feature type="signal peptide" evidence="1">
    <location>
        <begin position="1"/>
        <end position="37"/>
    </location>
</feature>
<dbReference type="GO" id="GO:0042834">
    <property type="term" value="F:peptidoglycan binding"/>
    <property type="evidence" value="ECO:0007669"/>
    <property type="project" value="InterPro"/>
</dbReference>
<accession>A0AAX3LYB0</accession>
<evidence type="ECO:0000259" key="2">
    <source>
        <dbReference type="PROSITE" id="PS51724"/>
    </source>
</evidence>
<dbReference type="Pfam" id="PF08486">
    <property type="entry name" value="SpoIID"/>
    <property type="match status" value="1"/>
</dbReference>
<dbReference type="InterPro" id="IPR013486">
    <property type="entry name" value="SpoIID/LytB"/>
</dbReference>
<feature type="domain" description="SPOR" evidence="2">
    <location>
        <begin position="174"/>
        <end position="253"/>
    </location>
</feature>
<dbReference type="InterPro" id="IPR013693">
    <property type="entry name" value="SpoIID/LytB_N"/>
</dbReference>
<keyword evidence="4" id="KW-1185">Reference proteome</keyword>
<dbReference type="NCBIfam" id="TIGR02669">
    <property type="entry name" value="SpoIID_LytB"/>
    <property type="match status" value="1"/>
</dbReference>
<name>A0AAX3LYB0_9BACL</name>
<dbReference type="PANTHER" id="PTHR30032:SF4">
    <property type="entry name" value="AMIDASE ENHANCER"/>
    <property type="match status" value="1"/>
</dbReference>
<organism evidence="3 4">
    <name type="scientific">Paenibacillus kyungheensis</name>
    <dbReference type="NCBI Taxonomy" id="1452732"/>
    <lineage>
        <taxon>Bacteria</taxon>
        <taxon>Bacillati</taxon>
        <taxon>Bacillota</taxon>
        <taxon>Bacilli</taxon>
        <taxon>Bacillales</taxon>
        <taxon>Paenibacillaceae</taxon>
        <taxon>Paenibacillus</taxon>
    </lineage>
</organism>
<dbReference type="PANTHER" id="PTHR30032">
    <property type="entry name" value="N-ACETYLMURAMOYL-L-ALANINE AMIDASE-RELATED"/>
    <property type="match status" value="1"/>
</dbReference>
<dbReference type="GO" id="GO:0030435">
    <property type="term" value="P:sporulation resulting in formation of a cellular spore"/>
    <property type="evidence" value="ECO:0007669"/>
    <property type="project" value="InterPro"/>
</dbReference>
<evidence type="ECO:0000313" key="3">
    <source>
        <dbReference type="EMBL" id="WCT54890.1"/>
    </source>
</evidence>
<dbReference type="PROSITE" id="PS51724">
    <property type="entry name" value="SPOR"/>
    <property type="match status" value="1"/>
</dbReference>
<keyword evidence="1" id="KW-0732">Signal</keyword>
<dbReference type="InterPro" id="IPR007730">
    <property type="entry name" value="SPOR-like_dom"/>
</dbReference>
<proteinExistence type="predicted"/>
<feature type="chain" id="PRO_5043421660" evidence="1">
    <location>
        <begin position="38"/>
        <end position="703"/>
    </location>
</feature>
<sequence length="703" mass="73508">MNVTTNVNTTLKKWKQTLWLLPVVILLAGTLPQSSYAATPSVDNEKVRVGLFLDVGNTYSSIVPVVNVKSAGSLSVGQSKTGVVDSWLSIGNQASFGIDGYRVKVLETADFTTAAAGIKLLQSTSDKPIVFSASKNGGTVYQLYTGMYSSKAAATTGASRVASTVRSILNGQTPAVKGGFHLSAGSYATEAQANAGLATVSAAGLDGFVAITKSGGALAYNVWVGEEADAASLASIKSVAATSLPDITLTTVSSTQAVLIKRTNVTSSITSPSPIDHYMVSGTDVKMMLQGNDSGTQVTERSARTYRGDFEISNYNGQLAWINVLPMEEYLYSVVGGEVSASWPAEALKAQAVAARSYARFQEQGSKFKIADVVDTTLSQAYNGVSAEDKRIIAAVDATAGEIVTKNNKVIEAIFSANSGGASADPSEVWNGGGDVFVSVVSKEDAASQAALKNWYHVLLDNGKSGYVREDNVKLSGKKTSAGLDYMTVTAKNTNVRPLPVVQSNVSMVGQMNPGDQAVVLELLPESNSYQWIRGPFTSAQILATLKGKTTASLPSTITSIQVSQRGPSGRVTEIKVNGAVVKVKYPDVFRSALNSLPSTLFDVVNTANYVVVGSNNDQNEMPAAGTVILGASGQGTGSSSTVILNGDGVARVTEAGGFLFTGNGNGHGLGMSQWGAKGMADKGSNYKQILQHYYNNVQITKG</sequence>
<dbReference type="RefSeq" id="WP_273613363.1">
    <property type="nucleotide sequence ID" value="NZ_CP117416.1"/>
</dbReference>
<protein>
    <submittedName>
        <fullName evidence="3">SpoIID/LytB domain-containing protein</fullName>
    </submittedName>
</protein>
<reference evidence="3 4" key="1">
    <citation type="submission" date="2023-02" db="EMBL/GenBank/DDBJ databases">
        <title>Genome sequence of Paenibacillus kyungheensis KACC 18744.</title>
        <authorList>
            <person name="Kim S."/>
            <person name="Heo J."/>
            <person name="Kwon S.-W."/>
        </authorList>
    </citation>
    <scope>NUCLEOTIDE SEQUENCE [LARGE SCALE GENOMIC DNA]</scope>
    <source>
        <strain evidence="3 4">KACC 18744</strain>
    </source>
</reference>
<dbReference type="InterPro" id="IPR051922">
    <property type="entry name" value="Bact_Sporulation_Assoc"/>
</dbReference>
<dbReference type="EMBL" id="CP117416">
    <property type="protein sequence ID" value="WCT54890.1"/>
    <property type="molecule type" value="Genomic_DNA"/>
</dbReference>
<dbReference type="KEGG" id="pka:PQ456_17040"/>
<evidence type="ECO:0000256" key="1">
    <source>
        <dbReference type="SAM" id="SignalP"/>
    </source>
</evidence>
<dbReference type="AlphaFoldDB" id="A0AAX3LYB0"/>
<gene>
    <name evidence="3" type="ORF">PQ456_17040</name>
</gene>
<evidence type="ECO:0000313" key="4">
    <source>
        <dbReference type="Proteomes" id="UP001220509"/>
    </source>
</evidence>